<dbReference type="EMBL" id="BMNR01000002">
    <property type="protein sequence ID" value="GGK18913.1"/>
    <property type="molecule type" value="Genomic_DNA"/>
</dbReference>
<dbReference type="InterPro" id="IPR007421">
    <property type="entry name" value="Schlafen_AlbA_2_dom"/>
</dbReference>
<proteinExistence type="predicted"/>
<protein>
    <recommendedName>
        <fullName evidence="1">Schlafen AlbA-2 domain-containing protein</fullName>
    </recommendedName>
</protein>
<dbReference type="Gene3D" id="3.30.950.30">
    <property type="entry name" value="Schlafen, AAA domain"/>
    <property type="match status" value="1"/>
</dbReference>
<sequence>MEQQELLKILQLGEGLRIEFKEAQNGVPASFYDTVSSFLNRDGGVILLGVNDDGKVLGLNNQNLMVIKQDIVTALNNIDVLNPPFPLAVNEVKHQGQSILYIRVPVSSFVHKHSGIVYDRENDSDFRITDEARISEMYARKRNVFTENQIFPNLGIQDLDHSLFDKVKSRIALVNSNHPWLEAGYSNERILRDARFLRRDFTTGQEGLTLAAALVFGTDDVIGNILPAYKIDLLVRRDNMDRWDDRLVLKTNLIDSYLKALEFVKQKWPEKFYQDSEGRKDLRELIFRELIANVIIHREYNSAAPTEIIIYKDKVEATNPNRTRFRGYLNLETFEAEPKNPNIRAFFNVLTWADEIGSGVKNMNKFVKVYSGGASPIFIEDEPFKSIIPMTSSKLGDRFKLYLYLSQQEEEELGVDRINNLKNFPINLDLETITDLDELALDLVDGWQEKSKDLDKVRFLVNEKTSLEKFKKAGSWQEKSGELLKKRGKVLLCTLLWTIQPIGLEDLANKLGYRSKERFRDDYIKPLKDNKLIEYTLEQANDPKQQYKITERGIHFLIGHPL</sequence>
<comment type="caution">
    <text evidence="2">The sequence shown here is derived from an EMBL/GenBank/DDBJ whole genome shotgun (WGS) entry which is preliminary data.</text>
</comment>
<accession>A0A8J3FF62</accession>
<evidence type="ECO:0000313" key="3">
    <source>
        <dbReference type="Proteomes" id="UP000612329"/>
    </source>
</evidence>
<evidence type="ECO:0000259" key="1">
    <source>
        <dbReference type="Pfam" id="PF04326"/>
    </source>
</evidence>
<dbReference type="Proteomes" id="UP000612329">
    <property type="component" value="Unassembled WGS sequence"/>
</dbReference>
<dbReference type="Pfam" id="PF04326">
    <property type="entry name" value="SLFN_AlbA_2"/>
    <property type="match status" value="1"/>
</dbReference>
<feature type="domain" description="Schlafen AlbA-2" evidence="1">
    <location>
        <begin position="14"/>
        <end position="126"/>
    </location>
</feature>
<name>A0A8J3FF62_9FLAO</name>
<dbReference type="PANTHER" id="PTHR30595:SF6">
    <property type="entry name" value="SCHLAFEN ALBA-2 DOMAIN-CONTAINING PROTEIN"/>
    <property type="match status" value="1"/>
</dbReference>
<dbReference type="RefSeq" id="WP_188650867.1">
    <property type="nucleotide sequence ID" value="NZ_BMNR01000002.1"/>
</dbReference>
<reference evidence="2" key="1">
    <citation type="journal article" date="2014" name="Int. J. Syst. Evol. Microbiol.">
        <title>Complete genome sequence of Corynebacterium casei LMG S-19264T (=DSM 44701T), isolated from a smear-ripened cheese.</title>
        <authorList>
            <consortium name="US DOE Joint Genome Institute (JGI-PGF)"/>
            <person name="Walter F."/>
            <person name="Albersmeier A."/>
            <person name="Kalinowski J."/>
            <person name="Ruckert C."/>
        </authorList>
    </citation>
    <scope>NUCLEOTIDE SEQUENCE</scope>
    <source>
        <strain evidence="2">JCM 12862</strain>
    </source>
</reference>
<gene>
    <name evidence="2" type="ORF">GCM10007962_11380</name>
</gene>
<dbReference type="InterPro" id="IPR038475">
    <property type="entry name" value="RecG_C_sf"/>
</dbReference>
<reference evidence="2" key="2">
    <citation type="submission" date="2020-09" db="EMBL/GenBank/DDBJ databases">
        <authorList>
            <person name="Sun Q."/>
            <person name="Ohkuma M."/>
        </authorList>
    </citation>
    <scope>NUCLEOTIDE SEQUENCE</scope>
    <source>
        <strain evidence="2">JCM 12862</strain>
    </source>
</reference>
<dbReference type="Gene3D" id="3.30.565.60">
    <property type="match status" value="1"/>
</dbReference>
<organism evidence="2 3">
    <name type="scientific">Yeosuana aromativorans</name>
    <dbReference type="NCBI Taxonomy" id="288019"/>
    <lineage>
        <taxon>Bacteria</taxon>
        <taxon>Pseudomonadati</taxon>
        <taxon>Bacteroidota</taxon>
        <taxon>Flavobacteriia</taxon>
        <taxon>Flavobacteriales</taxon>
        <taxon>Flavobacteriaceae</taxon>
        <taxon>Yeosuana</taxon>
    </lineage>
</organism>
<dbReference type="PANTHER" id="PTHR30595">
    <property type="entry name" value="GLPR-RELATED TRANSCRIPTIONAL REPRESSOR"/>
    <property type="match status" value="1"/>
</dbReference>
<dbReference type="InterPro" id="IPR038461">
    <property type="entry name" value="Schlafen_AlbA_2_dom_sf"/>
</dbReference>
<dbReference type="AlphaFoldDB" id="A0A8J3FF62"/>
<keyword evidence="3" id="KW-1185">Reference proteome</keyword>
<evidence type="ECO:0000313" key="2">
    <source>
        <dbReference type="EMBL" id="GGK18913.1"/>
    </source>
</evidence>